<dbReference type="SMART" id="SM00060">
    <property type="entry name" value="FN3"/>
    <property type="match status" value="1"/>
</dbReference>
<feature type="domain" description="Ig-like" evidence="9">
    <location>
        <begin position="760"/>
        <end position="843"/>
    </location>
</feature>
<feature type="domain" description="Ig-like" evidence="9">
    <location>
        <begin position="127"/>
        <end position="226"/>
    </location>
</feature>
<keyword evidence="12" id="KW-1185">Reference proteome</keyword>
<keyword evidence="7" id="KW-0812">Transmembrane</keyword>
<feature type="domain" description="Ig-like" evidence="9">
    <location>
        <begin position="529"/>
        <end position="658"/>
    </location>
</feature>
<evidence type="ECO:0000259" key="10">
    <source>
        <dbReference type="PROSITE" id="PS50853"/>
    </source>
</evidence>
<dbReference type="SUPFAM" id="SSF49265">
    <property type="entry name" value="Fibronectin type III"/>
    <property type="match status" value="1"/>
</dbReference>
<accession>A0A0N4TMI5</accession>
<dbReference type="PANTHER" id="PTHR11640:SF136">
    <property type="entry name" value="NEPHRIN"/>
    <property type="match status" value="1"/>
</dbReference>
<dbReference type="WBParaSite" id="BPAG_0000965901-mRNA-1">
    <property type="protein sequence ID" value="BPAG_0000965901-mRNA-1"/>
    <property type="gene ID" value="BPAG_0000965901"/>
</dbReference>
<dbReference type="CDD" id="cd00063">
    <property type="entry name" value="FN3"/>
    <property type="match status" value="1"/>
</dbReference>
<keyword evidence="5" id="KW-0325">Glycoprotein</keyword>
<feature type="domain" description="Ig-like" evidence="9">
    <location>
        <begin position="37"/>
        <end position="122"/>
    </location>
</feature>
<keyword evidence="3 7" id="KW-0472">Membrane</keyword>
<dbReference type="InterPro" id="IPR013783">
    <property type="entry name" value="Ig-like_fold"/>
</dbReference>
<dbReference type="PROSITE" id="PS50853">
    <property type="entry name" value="FN3"/>
    <property type="match status" value="1"/>
</dbReference>
<dbReference type="InterPro" id="IPR003599">
    <property type="entry name" value="Ig_sub"/>
</dbReference>
<dbReference type="STRING" id="6280.A0A0N4TMI5"/>
<evidence type="ECO:0000256" key="1">
    <source>
        <dbReference type="ARBA" id="ARBA00004479"/>
    </source>
</evidence>
<dbReference type="InterPro" id="IPR013098">
    <property type="entry name" value="Ig_I-set"/>
</dbReference>
<evidence type="ECO:0000256" key="2">
    <source>
        <dbReference type="ARBA" id="ARBA00022737"/>
    </source>
</evidence>
<evidence type="ECO:0000256" key="8">
    <source>
        <dbReference type="SAM" id="SignalP"/>
    </source>
</evidence>
<dbReference type="PANTHER" id="PTHR11640">
    <property type="entry name" value="NEPHRIN"/>
    <property type="match status" value="1"/>
</dbReference>
<evidence type="ECO:0000256" key="5">
    <source>
        <dbReference type="ARBA" id="ARBA00023180"/>
    </source>
</evidence>
<dbReference type="InterPro" id="IPR036179">
    <property type="entry name" value="Ig-like_dom_sf"/>
</dbReference>
<feature type="signal peptide" evidence="8">
    <location>
        <begin position="1"/>
        <end position="19"/>
    </location>
</feature>
<evidence type="ECO:0000313" key="13">
    <source>
        <dbReference type="WBParaSite" id="BPAG_0000965901-mRNA-1"/>
    </source>
</evidence>
<dbReference type="InterPro" id="IPR003598">
    <property type="entry name" value="Ig_sub2"/>
</dbReference>
<reference evidence="13" key="1">
    <citation type="submission" date="2017-02" db="UniProtKB">
        <authorList>
            <consortium name="WormBaseParasite"/>
        </authorList>
    </citation>
    <scope>IDENTIFICATION</scope>
</reference>
<dbReference type="SUPFAM" id="SSF48726">
    <property type="entry name" value="Immunoglobulin"/>
    <property type="match status" value="9"/>
</dbReference>
<keyword evidence="8" id="KW-0732">Signal</keyword>
<feature type="domain" description="Ig-like" evidence="9">
    <location>
        <begin position="236"/>
        <end position="321"/>
    </location>
</feature>
<evidence type="ECO:0000256" key="6">
    <source>
        <dbReference type="ARBA" id="ARBA00023319"/>
    </source>
</evidence>
<feature type="domain" description="Ig-like" evidence="9">
    <location>
        <begin position="851"/>
        <end position="950"/>
    </location>
</feature>
<dbReference type="EMBL" id="UZAD01013161">
    <property type="protein sequence ID" value="VDN90807.1"/>
    <property type="molecule type" value="Genomic_DNA"/>
</dbReference>
<feature type="transmembrane region" description="Helical" evidence="7">
    <location>
        <begin position="1062"/>
        <end position="1088"/>
    </location>
</feature>
<dbReference type="Pfam" id="PF08205">
    <property type="entry name" value="C2-set_2"/>
    <property type="match status" value="3"/>
</dbReference>
<sequence>MLVALLTTIVLQWLRLTYGVVQNFFKEEPRNQSVLLGKDALLKCSAHESPLVSQWRNNDGSLLGFHGAGKLSGHEGRFSYVIHSPDEKHLKIENVTLRDDGFFECQMIHPSLGAYRTSAFVNVLVSPEKVAIMDIDPDSVINVVEGNDYNLSCMAANGKPHAVINWYIHGKKIEDGVIRWTEMNANRTVTAFAILSWKPRKSDIGAVLTCEALHPSTSSQFRVNITPNVLYPSEVPKIDVLSQPSLLKPGDNITMKCSVVGGNPPPRLLWFLHRNLIGSNYTYNELTKETVNIYSMVVDADDNGAVYECQSTNLADDVPLSEGIRLSVLFAPRSIEISGETTVRTGHIVALQCRTGLSNPAAKISWLINGQAVRSVIHSYLEQTTGTITVSNLTISSTDVNVVKHQINVQCIAVNDQGTTSKQLIIRILSPPMKLVIYGSEGMILLEGETLNLTCESQGGNPLATLTWFRGVEKLRGTRNAALGDISQSAISVSLDRTMNNQQLKCEARNSALDEPLVVTKSLTVLFPPRRVTVRQDRSKRLIIAGEITKLFCLVHSSNPIAQLTWTFPVVASAGFLFEEKRNNRSLLYYLVQSNRVALPFKLSRAGQVPSIPNILRNQEYGGHEMESVIEFIPTEEMDGGEVQCTASHPQWTEQKFALYSLNVLYAPRIVVDGALAIVIGEGDDFKKNITLRANPPVSTWRWRKDGSHFEHMVGAITARGPVLSGHSVTRFDSGLFTLIAGNSIGTVNVTVYVTVEYAAYVTHITSPVIATVGEEVVMECEVDGVPKRDGMVKWLHDEQIIEEVSFVGQTRAVMRLNASIETSGAYICLADNGKGVANRTVAYLLVNRAPAIIRQPSLLRAAGPLGGRVQLCCRAHAVPDAHFQWIVQGQSSPVRRNSSKYSFTTLQLNYSTFEGVFYISSLDRYDYQHPVKCFAINRYGEDTVEIRVSPPTAPDTPFSLRVSNITKNSLSFNWIPGFDGGSEQIFEVRYQTSVENVYHIVNSSFPEVEIRGLQPACLYEISIRARNKRGMVSEFSRPPITVYTKDEYGMDVISATKKDSFPMSVIVAFGICCIILLLLNCFLLCYIHRRKRRRQLQEKTEMVRNANNNGLDVRPVQMYGALTCAESLYRPDSINTSRSELGHDPHSEDDQSLRTMIEVSPNGYVQQVDPVNYYEPECLVEYEFDPNLYGDVIKSNTLRRSLHNYVNLHHPKVSENGDTTFSFTDRDSLSLVTDVDDVDSSRRIHKPRIIDVSSSTSLLANNNTTSQMLSTFLHHGGIHTTPFNFAHVDGDLV</sequence>
<keyword evidence="4" id="KW-1015">Disulfide bond</keyword>
<dbReference type="Pfam" id="PF00041">
    <property type="entry name" value="fn3"/>
    <property type="match status" value="1"/>
</dbReference>
<feature type="domain" description="Ig-like" evidence="9">
    <location>
        <begin position="332"/>
        <end position="427"/>
    </location>
</feature>
<dbReference type="PROSITE" id="PS50835">
    <property type="entry name" value="IG_LIKE"/>
    <property type="match status" value="8"/>
</dbReference>
<dbReference type="Proteomes" id="UP000278627">
    <property type="component" value="Unassembled WGS sequence"/>
</dbReference>
<feature type="domain" description="Ig-like" evidence="9">
    <location>
        <begin position="431"/>
        <end position="524"/>
    </location>
</feature>
<dbReference type="InterPro" id="IPR051275">
    <property type="entry name" value="Cell_adhesion_signaling"/>
</dbReference>
<dbReference type="SMART" id="SM00408">
    <property type="entry name" value="IGc2"/>
    <property type="match status" value="4"/>
</dbReference>
<reference evidence="11 12" key="2">
    <citation type="submission" date="2018-11" db="EMBL/GenBank/DDBJ databases">
        <authorList>
            <consortium name="Pathogen Informatics"/>
        </authorList>
    </citation>
    <scope>NUCLEOTIDE SEQUENCE [LARGE SCALE GENOMIC DNA]</scope>
</reference>
<dbReference type="Gene3D" id="2.60.40.10">
    <property type="entry name" value="Immunoglobulins"/>
    <property type="match status" value="10"/>
</dbReference>
<evidence type="ECO:0000259" key="9">
    <source>
        <dbReference type="PROSITE" id="PS50835"/>
    </source>
</evidence>
<evidence type="ECO:0000256" key="4">
    <source>
        <dbReference type="ARBA" id="ARBA00023157"/>
    </source>
</evidence>
<dbReference type="SMART" id="SM00409">
    <property type="entry name" value="IG"/>
    <property type="match status" value="7"/>
</dbReference>
<dbReference type="Pfam" id="PF13927">
    <property type="entry name" value="Ig_3"/>
    <property type="match status" value="1"/>
</dbReference>
<dbReference type="InterPro" id="IPR007110">
    <property type="entry name" value="Ig-like_dom"/>
</dbReference>
<dbReference type="Pfam" id="PF07679">
    <property type="entry name" value="I-set"/>
    <property type="match status" value="1"/>
</dbReference>
<dbReference type="InterPro" id="IPR013162">
    <property type="entry name" value="CD80_C2-set"/>
</dbReference>
<feature type="chain" id="PRO_5043122137" evidence="8">
    <location>
        <begin position="20"/>
        <end position="1294"/>
    </location>
</feature>
<evidence type="ECO:0000313" key="12">
    <source>
        <dbReference type="Proteomes" id="UP000278627"/>
    </source>
</evidence>
<dbReference type="InterPro" id="IPR036116">
    <property type="entry name" value="FN3_sf"/>
</dbReference>
<gene>
    <name evidence="11" type="ORF">BPAG_LOCUS9621</name>
</gene>
<evidence type="ECO:0000256" key="3">
    <source>
        <dbReference type="ARBA" id="ARBA00023136"/>
    </source>
</evidence>
<dbReference type="InterPro" id="IPR003961">
    <property type="entry name" value="FN3_dom"/>
</dbReference>
<evidence type="ECO:0000256" key="7">
    <source>
        <dbReference type="SAM" id="Phobius"/>
    </source>
</evidence>
<evidence type="ECO:0000313" key="11">
    <source>
        <dbReference type="EMBL" id="VDN90807.1"/>
    </source>
</evidence>
<keyword evidence="7" id="KW-1133">Transmembrane helix</keyword>
<name>A0A0N4TMI5_BRUPA</name>
<feature type="domain" description="Fibronectin type-III" evidence="10">
    <location>
        <begin position="957"/>
        <end position="1048"/>
    </location>
</feature>
<comment type="subcellular location">
    <subcellularLocation>
        <location evidence="1">Membrane</location>
        <topology evidence="1">Single-pass type I membrane protein</topology>
    </subcellularLocation>
</comment>
<keyword evidence="6" id="KW-0393">Immunoglobulin domain</keyword>
<dbReference type="GO" id="GO:0016020">
    <property type="term" value="C:membrane"/>
    <property type="evidence" value="ECO:0007669"/>
    <property type="project" value="UniProtKB-SubCell"/>
</dbReference>
<protein>
    <submittedName>
        <fullName evidence="13">Nephrin</fullName>
    </submittedName>
</protein>
<organism evidence="13">
    <name type="scientific">Brugia pahangi</name>
    <name type="common">Filarial nematode worm</name>
    <dbReference type="NCBI Taxonomy" id="6280"/>
    <lineage>
        <taxon>Eukaryota</taxon>
        <taxon>Metazoa</taxon>
        <taxon>Ecdysozoa</taxon>
        <taxon>Nematoda</taxon>
        <taxon>Chromadorea</taxon>
        <taxon>Rhabditida</taxon>
        <taxon>Spirurina</taxon>
        <taxon>Spiruromorpha</taxon>
        <taxon>Filarioidea</taxon>
        <taxon>Onchocercidae</taxon>
        <taxon>Brugia</taxon>
    </lineage>
</organism>
<proteinExistence type="predicted"/>
<keyword evidence="2" id="KW-0677">Repeat</keyword>